<dbReference type="EMBL" id="CP038015">
    <property type="protein sequence ID" value="QBP42422.1"/>
    <property type="molecule type" value="Genomic_DNA"/>
</dbReference>
<name>A0A4P7A0U2_9BACL</name>
<dbReference type="AlphaFoldDB" id="A0A4P7A0U2"/>
<proteinExistence type="predicted"/>
<dbReference type="RefSeq" id="WP_134210971.1">
    <property type="nucleotide sequence ID" value="NZ_CP038015.1"/>
</dbReference>
<protein>
    <submittedName>
        <fullName evidence="1">Uncharacterized protein</fullName>
    </submittedName>
</protein>
<dbReference type="Proteomes" id="UP000294292">
    <property type="component" value="Chromosome"/>
</dbReference>
<reference evidence="1 2" key="1">
    <citation type="submission" date="2019-03" db="EMBL/GenBank/DDBJ databases">
        <title>Complete genome sequence of Paenisporosarcina antarctica CGMCC 1.6503T.</title>
        <authorList>
            <person name="Rong J.-C."/>
            <person name="Chi N.-Y."/>
            <person name="Zhang Q.-F."/>
        </authorList>
    </citation>
    <scope>NUCLEOTIDE SEQUENCE [LARGE SCALE GENOMIC DNA]</scope>
    <source>
        <strain evidence="1 2">CGMCC 1.6503</strain>
    </source>
</reference>
<dbReference type="KEGG" id="panc:E2636_15245"/>
<keyword evidence="2" id="KW-1185">Reference proteome</keyword>
<evidence type="ECO:0000313" key="1">
    <source>
        <dbReference type="EMBL" id="QBP42422.1"/>
    </source>
</evidence>
<organism evidence="1 2">
    <name type="scientific">Paenisporosarcina antarctica</name>
    <dbReference type="NCBI Taxonomy" id="417367"/>
    <lineage>
        <taxon>Bacteria</taxon>
        <taxon>Bacillati</taxon>
        <taxon>Bacillota</taxon>
        <taxon>Bacilli</taxon>
        <taxon>Bacillales</taxon>
        <taxon>Caryophanaceae</taxon>
        <taxon>Paenisporosarcina</taxon>
    </lineage>
</organism>
<evidence type="ECO:0000313" key="2">
    <source>
        <dbReference type="Proteomes" id="UP000294292"/>
    </source>
</evidence>
<gene>
    <name evidence="1" type="ORF">E2636_15245</name>
</gene>
<sequence>MQTYNSIPFWKNSQMAVTRFLDRMEFVLEITYTSKHVNVSVHYNLELECIEDILLDNQVSVFRYYQNKGMLYEIHEHLNSTDFSKTLVPEFAK</sequence>
<accession>A0A4P7A0U2</accession>